<comment type="caution">
    <text evidence="1">The sequence shown here is derived from an EMBL/GenBank/DDBJ whole genome shotgun (WGS) entry which is preliminary data.</text>
</comment>
<gene>
    <name evidence="1" type="ORF">EZ242_11485</name>
</gene>
<name>A0A4Z0BKB6_9BURK</name>
<evidence type="ECO:0000313" key="1">
    <source>
        <dbReference type="EMBL" id="TFY99755.1"/>
    </source>
</evidence>
<keyword evidence="2" id="KW-1185">Reference proteome</keyword>
<dbReference type="Proteomes" id="UP000297564">
    <property type="component" value="Unassembled WGS sequence"/>
</dbReference>
<dbReference type="RefSeq" id="WP_135285298.1">
    <property type="nucleotide sequence ID" value="NZ_SMLL01000004.1"/>
</dbReference>
<dbReference type="EMBL" id="SMLL01000004">
    <property type="protein sequence ID" value="TFY99755.1"/>
    <property type="molecule type" value="Genomic_DNA"/>
</dbReference>
<organism evidence="1 2">
    <name type="scientific">Ramlibacter rhizophilus</name>
    <dbReference type="NCBI Taxonomy" id="1781167"/>
    <lineage>
        <taxon>Bacteria</taxon>
        <taxon>Pseudomonadati</taxon>
        <taxon>Pseudomonadota</taxon>
        <taxon>Betaproteobacteria</taxon>
        <taxon>Burkholderiales</taxon>
        <taxon>Comamonadaceae</taxon>
        <taxon>Ramlibacter</taxon>
    </lineage>
</organism>
<reference evidence="1 2" key="1">
    <citation type="submission" date="2019-03" db="EMBL/GenBank/DDBJ databases">
        <title>Ramlibacter rhizophilus CCTCC AB2015357, whole genome shotgun sequence.</title>
        <authorList>
            <person name="Zhang X."/>
            <person name="Feng G."/>
            <person name="Zhu H."/>
        </authorList>
    </citation>
    <scope>NUCLEOTIDE SEQUENCE [LARGE SCALE GENOMIC DNA]</scope>
    <source>
        <strain evidence="1 2">CCTCC AB2015357</strain>
    </source>
</reference>
<proteinExistence type="predicted"/>
<dbReference type="AlphaFoldDB" id="A0A4Z0BKB6"/>
<accession>A0A4Z0BKB6</accession>
<sequence length="148" mass="17507">MPLYYYVGRGTELESDEQPGSAWFRQPSLLLFAVMQHMLVDRNFAEAAVRAIVSFTTRDARLSEVLEKCQRKGSSGRPQVPYEDLVVLLDVHDFVRQQLSREDTLRELERMFHLERRTIERRLARARKMVKAEDRWPYGLEAMRYRGD</sequence>
<protein>
    <submittedName>
        <fullName evidence="1">Uncharacterized protein</fullName>
    </submittedName>
</protein>
<evidence type="ECO:0000313" key="2">
    <source>
        <dbReference type="Proteomes" id="UP000297564"/>
    </source>
</evidence>